<evidence type="ECO:0000256" key="5">
    <source>
        <dbReference type="ARBA" id="ARBA00022989"/>
    </source>
</evidence>
<keyword evidence="3" id="KW-1003">Cell membrane</keyword>
<dbReference type="EMBL" id="SNYN01000002">
    <property type="protein sequence ID" value="TDQ54175.1"/>
    <property type="molecule type" value="Genomic_DNA"/>
</dbReference>
<evidence type="ECO:0000256" key="7">
    <source>
        <dbReference type="SAM" id="Phobius"/>
    </source>
</evidence>
<evidence type="ECO:0000256" key="1">
    <source>
        <dbReference type="ARBA" id="ARBA00004651"/>
    </source>
</evidence>
<feature type="domain" description="YetF C-terminal" evidence="8">
    <location>
        <begin position="95"/>
        <end position="157"/>
    </location>
</feature>
<dbReference type="GO" id="GO:0005886">
    <property type="term" value="C:plasma membrane"/>
    <property type="evidence" value="ECO:0007669"/>
    <property type="project" value="UniProtKB-SubCell"/>
</dbReference>
<dbReference type="Gene3D" id="3.30.240.20">
    <property type="entry name" value="bsu07140 like domains"/>
    <property type="match status" value="1"/>
</dbReference>
<evidence type="ECO:0000313" key="9">
    <source>
        <dbReference type="EMBL" id="TDQ54175.1"/>
    </source>
</evidence>
<protein>
    <submittedName>
        <fullName evidence="9">Uncharacterized protein DUF421</fullName>
    </submittedName>
</protein>
<dbReference type="RefSeq" id="WP_133740196.1">
    <property type="nucleotide sequence ID" value="NZ_SNYN01000002.1"/>
</dbReference>
<comment type="similarity">
    <text evidence="2">Belongs to the UPF0702 family.</text>
</comment>
<accession>A0A4R6V5R5</accession>
<dbReference type="PANTHER" id="PTHR34582">
    <property type="entry name" value="UPF0702 TRANSMEMBRANE PROTEIN YCAP"/>
    <property type="match status" value="1"/>
</dbReference>
<evidence type="ECO:0000256" key="2">
    <source>
        <dbReference type="ARBA" id="ARBA00006448"/>
    </source>
</evidence>
<evidence type="ECO:0000256" key="6">
    <source>
        <dbReference type="ARBA" id="ARBA00023136"/>
    </source>
</evidence>
<name>A0A4R6V5R5_9ACTN</name>
<evidence type="ECO:0000313" key="10">
    <source>
        <dbReference type="Proteomes" id="UP000295281"/>
    </source>
</evidence>
<feature type="transmembrane region" description="Helical" evidence="7">
    <location>
        <begin position="41"/>
        <end position="60"/>
    </location>
</feature>
<feature type="transmembrane region" description="Helical" evidence="7">
    <location>
        <begin position="16"/>
        <end position="34"/>
    </location>
</feature>
<organism evidence="9 10">
    <name type="scientific">Actinorugispora endophytica</name>
    <dbReference type="NCBI Taxonomy" id="1605990"/>
    <lineage>
        <taxon>Bacteria</taxon>
        <taxon>Bacillati</taxon>
        <taxon>Actinomycetota</taxon>
        <taxon>Actinomycetes</taxon>
        <taxon>Streptosporangiales</taxon>
        <taxon>Nocardiopsidaceae</taxon>
        <taxon>Actinorugispora</taxon>
    </lineage>
</organism>
<dbReference type="OrthoDB" id="8617494at2"/>
<evidence type="ECO:0000256" key="4">
    <source>
        <dbReference type="ARBA" id="ARBA00022692"/>
    </source>
</evidence>
<dbReference type="PANTHER" id="PTHR34582:SF6">
    <property type="entry name" value="UPF0702 TRANSMEMBRANE PROTEIN YCAP"/>
    <property type="match status" value="1"/>
</dbReference>
<dbReference type="Proteomes" id="UP000295281">
    <property type="component" value="Unassembled WGS sequence"/>
</dbReference>
<dbReference type="InterPro" id="IPR023090">
    <property type="entry name" value="UPF0702_alpha/beta_dom_sf"/>
</dbReference>
<sequence length="163" mass="17632">MDWNAILLPSAPTLELVVRGSITFLSLMLLLRLVGQREAGGLGITDLLVVVLVTDAAGAGMTGDSNTVADGLVLTVTMLFWSVALDAAAYCWPGFARVVKARPRPLIRDGRLNRRVMRREFMSEQEVLSQLRLHGISDPASVARAYLEPNGMVSIIPGEGTRT</sequence>
<feature type="transmembrane region" description="Helical" evidence="7">
    <location>
        <begin position="72"/>
        <end position="92"/>
    </location>
</feature>
<keyword evidence="10" id="KW-1185">Reference proteome</keyword>
<keyword evidence="4 7" id="KW-0812">Transmembrane</keyword>
<keyword evidence="5 7" id="KW-1133">Transmembrane helix</keyword>
<evidence type="ECO:0000256" key="3">
    <source>
        <dbReference type="ARBA" id="ARBA00022475"/>
    </source>
</evidence>
<keyword evidence="6 7" id="KW-0472">Membrane</keyword>
<dbReference type="Pfam" id="PF04239">
    <property type="entry name" value="DUF421"/>
    <property type="match status" value="1"/>
</dbReference>
<dbReference type="AlphaFoldDB" id="A0A4R6V5R5"/>
<gene>
    <name evidence="9" type="ORF">EV190_1027</name>
</gene>
<comment type="subcellular location">
    <subcellularLocation>
        <location evidence="1">Cell membrane</location>
        <topology evidence="1">Multi-pass membrane protein</topology>
    </subcellularLocation>
</comment>
<proteinExistence type="inferred from homology"/>
<reference evidence="9 10" key="1">
    <citation type="submission" date="2019-03" db="EMBL/GenBank/DDBJ databases">
        <title>Genomic Encyclopedia of Type Strains, Phase IV (KMG-IV): sequencing the most valuable type-strain genomes for metagenomic binning, comparative biology and taxonomic classification.</title>
        <authorList>
            <person name="Goeker M."/>
        </authorList>
    </citation>
    <scope>NUCLEOTIDE SEQUENCE [LARGE SCALE GENOMIC DNA]</scope>
    <source>
        <strain evidence="9 10">DSM 46770</strain>
    </source>
</reference>
<evidence type="ECO:0000259" key="8">
    <source>
        <dbReference type="Pfam" id="PF04239"/>
    </source>
</evidence>
<comment type="caution">
    <text evidence="9">The sequence shown here is derived from an EMBL/GenBank/DDBJ whole genome shotgun (WGS) entry which is preliminary data.</text>
</comment>
<dbReference type="InterPro" id="IPR007353">
    <property type="entry name" value="DUF421"/>
</dbReference>